<name>A0ABQ1BXS2_9MYCO</name>
<organism evidence="1 2">
    <name type="scientific">Mycobacterium paragordonae</name>
    <dbReference type="NCBI Taxonomy" id="1389713"/>
    <lineage>
        <taxon>Bacteria</taxon>
        <taxon>Bacillati</taxon>
        <taxon>Actinomycetota</taxon>
        <taxon>Actinomycetes</taxon>
        <taxon>Mycobacteriales</taxon>
        <taxon>Mycobacteriaceae</taxon>
        <taxon>Mycobacterium</taxon>
    </lineage>
</organism>
<proteinExistence type="predicted"/>
<dbReference type="Proteomes" id="UP000465240">
    <property type="component" value="Unassembled WGS sequence"/>
</dbReference>
<reference evidence="1 2" key="1">
    <citation type="journal article" date="2019" name="Emerg. Microbes Infect.">
        <title>Comprehensive subspecies identification of 175 nontuberculous mycobacteria species based on 7547 genomic profiles.</title>
        <authorList>
            <person name="Matsumoto Y."/>
            <person name="Kinjo T."/>
            <person name="Motooka D."/>
            <person name="Nabeya D."/>
            <person name="Jung N."/>
            <person name="Uechi K."/>
            <person name="Horii T."/>
            <person name="Iida T."/>
            <person name="Fujita J."/>
            <person name="Nakamura S."/>
        </authorList>
    </citation>
    <scope>NUCLEOTIDE SEQUENCE [LARGE SCALE GENOMIC DNA]</scope>
    <source>
        <strain evidence="1 2">JCM 18565</strain>
    </source>
</reference>
<accession>A0ABQ1BXS2</accession>
<evidence type="ECO:0000313" key="2">
    <source>
        <dbReference type="Proteomes" id="UP000465240"/>
    </source>
</evidence>
<gene>
    <name evidence="1" type="ORF">MPRG_02400</name>
</gene>
<dbReference type="EMBL" id="BLKX01000001">
    <property type="protein sequence ID" value="GFG76964.1"/>
    <property type="molecule type" value="Genomic_DNA"/>
</dbReference>
<evidence type="ECO:0000313" key="1">
    <source>
        <dbReference type="EMBL" id="GFG76964.1"/>
    </source>
</evidence>
<protein>
    <recommendedName>
        <fullName evidence="3">Peptidase M50</fullName>
    </recommendedName>
</protein>
<sequence length="240" mass="25903">MTCSQLVWQVGPLIVVQPVTYPTERFPRSVMNAGQNAPGVAVSVFDGAGLPRPLRGLPMLEGDDIAACRRLVVVGSDADLAAVLTRLLRAERLDVEVAYAPRRRTRATRTYRLPAGRRAARRALRGTASRVPLIRDETGTALVGRAEWLPADAAVAIRGEAVVDDTVLFDGDAAGVWIEPTPALPGLRASIRGPLPRWVSGRAAQLGTTGAALRRDGVPAPRPVRRSAFYRHVEGWLLVR</sequence>
<keyword evidence="2" id="KW-1185">Reference proteome</keyword>
<comment type="caution">
    <text evidence="1">The sequence shown here is derived from an EMBL/GenBank/DDBJ whole genome shotgun (WGS) entry which is preliminary data.</text>
</comment>
<evidence type="ECO:0008006" key="3">
    <source>
        <dbReference type="Google" id="ProtNLM"/>
    </source>
</evidence>